<protein>
    <submittedName>
        <fullName evidence="1">Uncharacterized protein</fullName>
    </submittedName>
</protein>
<keyword evidence="2" id="KW-1185">Reference proteome</keyword>
<evidence type="ECO:0000313" key="1">
    <source>
        <dbReference type="EMBL" id="GAA4566637.1"/>
    </source>
</evidence>
<gene>
    <name evidence="1" type="ORF">GCM10023176_17150</name>
</gene>
<sequence length="76" mass="7654">MEQLVEGGDVAGPLGGLEAAFGVEQLGLAFAVRHVAVLLVLCRPVAPASVPVSSVSAYGPGLVRLGPRWPPGCGFS</sequence>
<proteinExistence type="predicted"/>
<reference evidence="2" key="1">
    <citation type="journal article" date="2019" name="Int. J. Syst. Evol. Microbiol.">
        <title>The Global Catalogue of Microorganisms (GCM) 10K type strain sequencing project: providing services to taxonomists for standard genome sequencing and annotation.</title>
        <authorList>
            <consortium name="The Broad Institute Genomics Platform"/>
            <consortium name="The Broad Institute Genome Sequencing Center for Infectious Disease"/>
            <person name="Wu L."/>
            <person name="Ma J."/>
        </authorList>
    </citation>
    <scope>NUCLEOTIDE SEQUENCE [LARGE SCALE GENOMIC DNA]</scope>
    <source>
        <strain evidence="2">JCM 3175</strain>
    </source>
</reference>
<evidence type="ECO:0000313" key="2">
    <source>
        <dbReference type="Proteomes" id="UP001500307"/>
    </source>
</evidence>
<dbReference type="EMBL" id="BAABGU010000007">
    <property type="protein sequence ID" value="GAA4566637.1"/>
    <property type="molecule type" value="Genomic_DNA"/>
</dbReference>
<organism evidence="1 2">
    <name type="scientific">Micromonospora coerulea</name>
    <dbReference type="NCBI Taxonomy" id="47856"/>
    <lineage>
        <taxon>Bacteria</taxon>
        <taxon>Bacillati</taxon>
        <taxon>Actinomycetota</taxon>
        <taxon>Actinomycetes</taxon>
        <taxon>Micromonosporales</taxon>
        <taxon>Micromonosporaceae</taxon>
        <taxon>Micromonospora</taxon>
    </lineage>
</organism>
<dbReference type="Proteomes" id="UP001500307">
    <property type="component" value="Unassembled WGS sequence"/>
</dbReference>
<accession>A0ABP8SEU1</accession>
<name>A0ABP8SEU1_9ACTN</name>
<comment type="caution">
    <text evidence="1">The sequence shown here is derived from an EMBL/GenBank/DDBJ whole genome shotgun (WGS) entry which is preliminary data.</text>
</comment>